<keyword evidence="2" id="KW-0067">ATP-binding</keyword>
<proteinExistence type="predicted"/>
<evidence type="ECO:0000259" key="3">
    <source>
        <dbReference type="Pfam" id="PF00004"/>
    </source>
</evidence>
<dbReference type="GO" id="GO:0000226">
    <property type="term" value="P:microtubule cytoskeleton organization"/>
    <property type="evidence" value="ECO:0007669"/>
    <property type="project" value="UniProtKB-ARBA"/>
</dbReference>
<name>A0A7J6SWJ7_PEROL</name>
<dbReference type="AlphaFoldDB" id="A0A7J6SWJ7"/>
<dbReference type="EMBL" id="JABANM010011860">
    <property type="protein sequence ID" value="KAF4736962.1"/>
    <property type="molecule type" value="Genomic_DNA"/>
</dbReference>
<dbReference type="PANTHER" id="PTHR23074">
    <property type="entry name" value="AAA DOMAIN-CONTAINING"/>
    <property type="match status" value="1"/>
</dbReference>
<protein>
    <submittedName>
        <fullName evidence="4">Katanin p60 ATPase-containing subunit A-like 2</fullName>
    </submittedName>
</protein>
<evidence type="ECO:0000256" key="1">
    <source>
        <dbReference type="ARBA" id="ARBA00022741"/>
    </source>
</evidence>
<dbReference type="InterPro" id="IPR027417">
    <property type="entry name" value="P-loop_NTPase"/>
</dbReference>
<organism evidence="4 5">
    <name type="scientific">Perkinsus olseni</name>
    <name type="common">Perkinsus atlanticus</name>
    <dbReference type="NCBI Taxonomy" id="32597"/>
    <lineage>
        <taxon>Eukaryota</taxon>
        <taxon>Sar</taxon>
        <taxon>Alveolata</taxon>
        <taxon>Perkinsozoa</taxon>
        <taxon>Perkinsea</taxon>
        <taxon>Perkinsida</taxon>
        <taxon>Perkinsidae</taxon>
        <taxon>Perkinsus</taxon>
    </lineage>
</organism>
<reference evidence="4 5" key="1">
    <citation type="submission" date="2020-04" db="EMBL/GenBank/DDBJ databases">
        <title>Perkinsus olseni comparative genomics.</title>
        <authorList>
            <person name="Bogema D.R."/>
        </authorList>
    </citation>
    <scope>NUCLEOTIDE SEQUENCE [LARGE SCALE GENOMIC DNA]</scope>
    <source>
        <strain evidence="4">ATCC PRA-205</strain>
    </source>
</reference>
<evidence type="ECO:0000313" key="5">
    <source>
        <dbReference type="Proteomes" id="UP000574390"/>
    </source>
</evidence>
<feature type="domain" description="ATPase AAA-type core" evidence="3">
    <location>
        <begin position="94"/>
        <end position="124"/>
    </location>
</feature>
<accession>A0A7J6SWJ7</accession>
<dbReference type="InterPro" id="IPR050304">
    <property type="entry name" value="MT-severing_AAA_ATPase"/>
</dbReference>
<gene>
    <name evidence="4" type="primary">KATNAL2_3</name>
    <name evidence="4" type="ORF">FOZ62_020234</name>
</gene>
<feature type="non-terminal residue" evidence="4">
    <location>
        <position position="1"/>
    </location>
</feature>
<dbReference type="PANTHER" id="PTHR23074:SF86">
    <property type="entry name" value="SPASTIN"/>
    <property type="match status" value="1"/>
</dbReference>
<dbReference type="Pfam" id="PF00004">
    <property type="entry name" value="AAA"/>
    <property type="match status" value="1"/>
</dbReference>
<dbReference type="Proteomes" id="UP000574390">
    <property type="component" value="Unassembled WGS sequence"/>
</dbReference>
<sequence length="124" mass="13273">SLSSLNGLGYSGFPLNFYLRIPLSFPRFCQAGVAGGSIASHQSEIDSLIVSVTGVKWEDVVGLEEPKRHLMEMIIMPSLNPKLFTGLRAPPLGLLLFGPPGNGKTHLAKAVASQCKDVTFFSVS</sequence>
<evidence type="ECO:0000256" key="2">
    <source>
        <dbReference type="ARBA" id="ARBA00022840"/>
    </source>
</evidence>
<dbReference type="GO" id="GO:0016887">
    <property type="term" value="F:ATP hydrolysis activity"/>
    <property type="evidence" value="ECO:0007669"/>
    <property type="project" value="InterPro"/>
</dbReference>
<comment type="caution">
    <text evidence="4">The sequence shown here is derived from an EMBL/GenBank/DDBJ whole genome shotgun (WGS) entry which is preliminary data.</text>
</comment>
<dbReference type="Gene3D" id="3.40.50.300">
    <property type="entry name" value="P-loop containing nucleotide triphosphate hydrolases"/>
    <property type="match status" value="1"/>
</dbReference>
<dbReference type="GO" id="GO:0015630">
    <property type="term" value="C:microtubule cytoskeleton"/>
    <property type="evidence" value="ECO:0007669"/>
    <property type="project" value="TreeGrafter"/>
</dbReference>
<dbReference type="SUPFAM" id="SSF52540">
    <property type="entry name" value="P-loop containing nucleoside triphosphate hydrolases"/>
    <property type="match status" value="1"/>
</dbReference>
<dbReference type="InterPro" id="IPR003959">
    <property type="entry name" value="ATPase_AAA_core"/>
</dbReference>
<feature type="non-terminal residue" evidence="4">
    <location>
        <position position="124"/>
    </location>
</feature>
<keyword evidence="1" id="KW-0547">Nucleotide-binding</keyword>
<dbReference type="GO" id="GO:0005524">
    <property type="term" value="F:ATP binding"/>
    <property type="evidence" value="ECO:0007669"/>
    <property type="project" value="UniProtKB-KW"/>
</dbReference>
<evidence type="ECO:0000313" key="4">
    <source>
        <dbReference type="EMBL" id="KAF4736962.1"/>
    </source>
</evidence>